<accession>X1JX02</accession>
<name>X1JX02_9ZZZZ</name>
<organism evidence="1">
    <name type="scientific">marine sediment metagenome</name>
    <dbReference type="NCBI Taxonomy" id="412755"/>
    <lineage>
        <taxon>unclassified sequences</taxon>
        <taxon>metagenomes</taxon>
        <taxon>ecological metagenomes</taxon>
    </lineage>
</organism>
<comment type="caution">
    <text evidence="1">The sequence shown here is derived from an EMBL/GenBank/DDBJ whole genome shotgun (WGS) entry which is preliminary data.</text>
</comment>
<evidence type="ECO:0000313" key="1">
    <source>
        <dbReference type="EMBL" id="GAH85920.1"/>
    </source>
</evidence>
<gene>
    <name evidence="1" type="ORF">S03H2_59903</name>
</gene>
<sequence>PNMLFLNWLESNKIVAFRTGDFVSACPQVTKKVADKIIVHQLQQGNLQQMGKDKFVVRDKGEELETH</sequence>
<protein>
    <submittedName>
        <fullName evidence="1">Uncharacterized protein</fullName>
    </submittedName>
</protein>
<proteinExistence type="predicted"/>
<reference evidence="1" key="1">
    <citation type="journal article" date="2014" name="Front. Microbiol.">
        <title>High frequency of phylogenetically diverse reductive dehalogenase-homologous genes in deep subseafloor sedimentary metagenomes.</title>
        <authorList>
            <person name="Kawai M."/>
            <person name="Futagami T."/>
            <person name="Toyoda A."/>
            <person name="Takaki Y."/>
            <person name="Nishi S."/>
            <person name="Hori S."/>
            <person name="Arai W."/>
            <person name="Tsubouchi T."/>
            <person name="Morono Y."/>
            <person name="Uchiyama I."/>
            <person name="Ito T."/>
            <person name="Fujiyama A."/>
            <person name="Inagaki F."/>
            <person name="Takami H."/>
        </authorList>
    </citation>
    <scope>NUCLEOTIDE SEQUENCE</scope>
    <source>
        <strain evidence="1">Expedition CK06-06</strain>
    </source>
</reference>
<feature type="non-terminal residue" evidence="1">
    <location>
        <position position="1"/>
    </location>
</feature>
<dbReference type="EMBL" id="BARU01038555">
    <property type="protein sequence ID" value="GAH85920.1"/>
    <property type="molecule type" value="Genomic_DNA"/>
</dbReference>
<dbReference type="AlphaFoldDB" id="X1JX02"/>